<evidence type="ECO:0000256" key="4">
    <source>
        <dbReference type="ARBA" id="ARBA00022782"/>
    </source>
</evidence>
<dbReference type="Gene3D" id="3.40.50.2300">
    <property type="match status" value="1"/>
</dbReference>
<dbReference type="InterPro" id="IPR036397">
    <property type="entry name" value="RNaseH_sf"/>
</dbReference>
<feature type="domain" description="PAZ" evidence="8">
    <location>
        <begin position="163"/>
        <end position="278"/>
    </location>
</feature>
<dbReference type="Gene3D" id="3.30.420.10">
    <property type="entry name" value="Ribonuclease H-like superfamily/Ribonuclease H"/>
    <property type="match status" value="1"/>
</dbReference>
<dbReference type="FunFam" id="3.30.420.10:FF:000014">
    <property type="entry name" value="Piwi-like RNA-mediated gene silencing 1"/>
    <property type="match status" value="1"/>
</dbReference>
<accession>V3ZNA5</accession>
<dbReference type="STRING" id="225164.V3ZNA5"/>
<dbReference type="Proteomes" id="UP000030746">
    <property type="component" value="Unassembled WGS sequence"/>
</dbReference>
<dbReference type="SUPFAM" id="SSF101690">
    <property type="entry name" value="PAZ domain"/>
    <property type="match status" value="1"/>
</dbReference>
<dbReference type="HOGENOM" id="CLU_008813_0_0_1"/>
<organism evidence="10 11">
    <name type="scientific">Lottia gigantea</name>
    <name type="common">Giant owl limpet</name>
    <dbReference type="NCBI Taxonomy" id="225164"/>
    <lineage>
        <taxon>Eukaryota</taxon>
        <taxon>Metazoa</taxon>
        <taxon>Spiralia</taxon>
        <taxon>Lophotrochozoa</taxon>
        <taxon>Mollusca</taxon>
        <taxon>Gastropoda</taxon>
        <taxon>Patellogastropoda</taxon>
        <taxon>Lottioidea</taxon>
        <taxon>Lottiidae</taxon>
        <taxon>Lottia</taxon>
    </lineage>
</organism>
<dbReference type="GO" id="GO:0030154">
    <property type="term" value="P:cell differentiation"/>
    <property type="evidence" value="ECO:0007669"/>
    <property type="project" value="UniProtKB-KW"/>
</dbReference>
<keyword evidence="3" id="KW-0963">Cytoplasm</keyword>
<keyword evidence="6" id="KW-0943">RNA-mediated gene silencing</keyword>
<feature type="domain" description="Piwi" evidence="9">
    <location>
        <begin position="442"/>
        <end position="733"/>
    </location>
</feature>
<comment type="similarity">
    <text evidence="7">Belongs to the argonaute family. Piwi subfamily.</text>
</comment>
<dbReference type="FunFam" id="2.170.260.10:FF:000003">
    <property type="entry name" value="Piwi-like RNA-mediated gene silencing 2"/>
    <property type="match status" value="1"/>
</dbReference>
<dbReference type="PROSITE" id="PS50822">
    <property type="entry name" value="PIWI"/>
    <property type="match status" value="1"/>
</dbReference>
<keyword evidence="4" id="KW-0221">Differentiation</keyword>
<dbReference type="CTD" id="20246255"/>
<gene>
    <name evidence="10" type="ORF">LOTGIDRAFT_210915</name>
</gene>
<dbReference type="OMA" id="EGGLKLC"/>
<dbReference type="PANTHER" id="PTHR22891">
    <property type="entry name" value="EUKARYOTIC TRANSLATION INITIATION FACTOR 2C"/>
    <property type="match status" value="1"/>
</dbReference>
<evidence type="ECO:0000256" key="1">
    <source>
        <dbReference type="ARBA" id="ARBA00004496"/>
    </source>
</evidence>
<dbReference type="Pfam" id="PF23278">
    <property type="entry name" value="Piwi_N"/>
    <property type="match status" value="1"/>
</dbReference>
<dbReference type="Pfam" id="PF02170">
    <property type="entry name" value="PAZ"/>
    <property type="match status" value="1"/>
</dbReference>
<dbReference type="CDD" id="cd04658">
    <property type="entry name" value="Piwi_piwi-like_Euk"/>
    <property type="match status" value="1"/>
</dbReference>
<dbReference type="Gene3D" id="2.170.260.10">
    <property type="entry name" value="paz domain"/>
    <property type="match status" value="1"/>
</dbReference>
<keyword evidence="5" id="KW-0694">RNA-binding</keyword>
<dbReference type="GO" id="GO:0003723">
    <property type="term" value="F:RNA binding"/>
    <property type="evidence" value="ECO:0007669"/>
    <property type="project" value="UniProtKB-KW"/>
</dbReference>
<evidence type="ECO:0000313" key="11">
    <source>
        <dbReference type="Proteomes" id="UP000030746"/>
    </source>
</evidence>
<evidence type="ECO:0000313" key="10">
    <source>
        <dbReference type="EMBL" id="ESO83925.1"/>
    </source>
</evidence>
<dbReference type="InterPro" id="IPR003100">
    <property type="entry name" value="PAZ_dom"/>
</dbReference>
<keyword evidence="2" id="KW-0217">Developmental protein</keyword>
<protein>
    <submittedName>
        <fullName evidence="10">Uncharacterized protein</fullName>
    </submittedName>
</protein>
<dbReference type="GeneID" id="20246255"/>
<evidence type="ECO:0000256" key="3">
    <source>
        <dbReference type="ARBA" id="ARBA00022490"/>
    </source>
</evidence>
<dbReference type="Pfam" id="PF02171">
    <property type="entry name" value="Piwi"/>
    <property type="match status" value="1"/>
</dbReference>
<dbReference type="OrthoDB" id="10252740at2759"/>
<proteinExistence type="inferred from homology"/>
<dbReference type="GO" id="GO:0031047">
    <property type="term" value="P:regulatory ncRNA-mediated gene silencing"/>
    <property type="evidence" value="ECO:0007669"/>
    <property type="project" value="UniProtKB-KW"/>
</dbReference>
<dbReference type="RefSeq" id="XP_009065055.1">
    <property type="nucleotide sequence ID" value="XM_009066807.1"/>
</dbReference>
<evidence type="ECO:0000256" key="7">
    <source>
        <dbReference type="ARBA" id="ARBA00038291"/>
    </source>
</evidence>
<evidence type="ECO:0000256" key="5">
    <source>
        <dbReference type="ARBA" id="ARBA00022884"/>
    </source>
</evidence>
<name>V3ZNA5_LOTGI</name>
<keyword evidence="11" id="KW-1185">Reference proteome</keyword>
<dbReference type="SMART" id="SM00949">
    <property type="entry name" value="PAZ"/>
    <property type="match status" value="1"/>
</dbReference>
<dbReference type="PROSITE" id="PS50821">
    <property type="entry name" value="PAZ"/>
    <property type="match status" value="1"/>
</dbReference>
<dbReference type="SUPFAM" id="SSF53098">
    <property type="entry name" value="Ribonuclease H-like"/>
    <property type="match status" value="1"/>
</dbReference>
<reference evidence="10 11" key="1">
    <citation type="journal article" date="2013" name="Nature">
        <title>Insights into bilaterian evolution from three spiralian genomes.</title>
        <authorList>
            <person name="Simakov O."/>
            <person name="Marletaz F."/>
            <person name="Cho S.J."/>
            <person name="Edsinger-Gonzales E."/>
            <person name="Havlak P."/>
            <person name="Hellsten U."/>
            <person name="Kuo D.H."/>
            <person name="Larsson T."/>
            <person name="Lv J."/>
            <person name="Arendt D."/>
            <person name="Savage R."/>
            <person name="Osoegawa K."/>
            <person name="de Jong P."/>
            <person name="Grimwood J."/>
            <person name="Chapman J.A."/>
            <person name="Shapiro H."/>
            <person name="Aerts A."/>
            <person name="Otillar R.P."/>
            <person name="Terry A.Y."/>
            <person name="Boore J.L."/>
            <person name="Grigoriev I.V."/>
            <person name="Lindberg D.R."/>
            <person name="Seaver E.C."/>
            <person name="Weisblat D.A."/>
            <person name="Putnam N.H."/>
            <person name="Rokhsar D.S."/>
        </authorList>
    </citation>
    <scope>NUCLEOTIDE SEQUENCE [LARGE SCALE GENOMIC DNA]</scope>
</reference>
<evidence type="ECO:0000259" key="9">
    <source>
        <dbReference type="PROSITE" id="PS50822"/>
    </source>
</evidence>
<evidence type="ECO:0000259" key="8">
    <source>
        <dbReference type="PROSITE" id="PS50821"/>
    </source>
</evidence>
<comment type="subcellular location">
    <subcellularLocation>
        <location evidence="1">Cytoplasm</location>
    </subcellularLocation>
</comment>
<dbReference type="KEGG" id="lgi:LOTGIDRAFT_210915"/>
<dbReference type="EMBL" id="KB203566">
    <property type="protein sequence ID" value="ESO83925.1"/>
    <property type="molecule type" value="Genomic_DNA"/>
</dbReference>
<dbReference type="SMART" id="SM00950">
    <property type="entry name" value="Piwi"/>
    <property type="match status" value="1"/>
</dbReference>
<evidence type="ECO:0000256" key="2">
    <source>
        <dbReference type="ARBA" id="ARBA00022473"/>
    </source>
</evidence>
<dbReference type="InterPro" id="IPR012337">
    <property type="entry name" value="RNaseH-like_sf"/>
</dbReference>
<dbReference type="AlphaFoldDB" id="V3ZNA5"/>
<evidence type="ECO:0000256" key="6">
    <source>
        <dbReference type="ARBA" id="ARBA00023158"/>
    </source>
</evidence>
<dbReference type="InterPro" id="IPR036085">
    <property type="entry name" value="PAZ_dom_sf"/>
</dbReference>
<dbReference type="CDD" id="cd02845">
    <property type="entry name" value="PAZ_piwi_like"/>
    <property type="match status" value="1"/>
</dbReference>
<sequence>MSANYIRVKCKNEGVYQYHVSYNPQIDSKFIRCRMINEHKAVIGETKAFDGALLFLPKKLPQENTILVSKRRSDGADITLTIKLIKVVPPEFCTQVYNILLRRVMSILELCQVGRYYYNPHTPSSVPQHKLEVWPGYITAIQEQEGGLMLLLDASHRVLRTETVLDVMQAVVRNNPKGFKDEITKLVLGNIVLTRYNNKTYKIDDLLWDKSPQSTFPASKTGQEISFVDYYKTNYNVTITDVEQPLLLHRPRAKRMPGESEAKQEFICLVPELCYMTGLSDAMRSDFRLMKDIASHTRVTPAQRQMAMKKFLDAVRNNKEANSQFVNWGLELDCNTIDMQGRLLPVENIHFDRYVARDVQNADWGRESSNNRCLVSVELKDWVVLATARDISKASGFIEMMSKVCPKMGIMIHSPKERKLVDDRTETFIRTLREVITPTTQMVVIICPTSRDDRYSAIKKLCCCEQPVASQVINAKTISQPQKMRSVTTKIALQINCKLGGELWAVEIPMKNVMIIGIDVYHDVAKGKRSIAGFVASMNKACTRYYSRCYFQGQNQEIIDGLKICLISALRKYHEVNHCLPDKIVIYRDGVGDGQLRAVADYEVKQLHTCFAHFPNYNPNMALVIVQKRINTRLFLKGRNEMENPPPGSVMDHSITRRDWYDFFLVSQHVRQGTVSPTHYIVVHDGTGLTVDRMQRLTYKMTHLYYNWPGTVRVPAPCQYAHKLAYLVGQSIHKDFSEALSDRLFFL</sequence>
<dbReference type="InterPro" id="IPR003165">
    <property type="entry name" value="Piwi"/>
</dbReference>
<dbReference type="GO" id="GO:0005737">
    <property type="term" value="C:cytoplasm"/>
    <property type="evidence" value="ECO:0007669"/>
    <property type="project" value="UniProtKB-SubCell"/>
</dbReference>